<dbReference type="GO" id="GO:0051082">
    <property type="term" value="F:unfolded protein binding"/>
    <property type="evidence" value="ECO:0007669"/>
    <property type="project" value="InterPro"/>
</dbReference>
<evidence type="ECO:0000256" key="1">
    <source>
        <dbReference type="ARBA" id="ARBA00023063"/>
    </source>
</evidence>
<dbReference type="KEGG" id="gcr:GcLGCM259_0363"/>
<dbReference type="NCBIfam" id="TIGR00684">
    <property type="entry name" value="narJ"/>
    <property type="match status" value="1"/>
</dbReference>
<reference evidence="2 3" key="1">
    <citation type="submission" date="2018-12" db="EMBL/GenBank/DDBJ databases">
        <title>Complete Genome Sequence of Glutamicibacter creatinolyticus strain LGCM259,isolated from an abscess of a 12-year-old mare in Italy.</title>
        <authorList>
            <person name="Santos R.G."/>
            <person name="Silva A.L."/>
            <person name="Seyffert N."/>
            <person name="Castro T.L.P."/>
            <person name="Attili A.R."/>
            <person name="Rifici C."/>
            <person name="Mazzullo G."/>
            <person name="Brenig B."/>
            <person name="Venanzi F."/>
            <person name="Azevedo V."/>
        </authorList>
    </citation>
    <scope>NUCLEOTIDE SEQUENCE [LARGE SCALE GENOMIC DNA]</scope>
    <source>
        <strain evidence="2 3">LGCM 259</strain>
    </source>
</reference>
<keyword evidence="1" id="KW-0534">Nitrate assimilation</keyword>
<dbReference type="InterPro" id="IPR036411">
    <property type="entry name" value="TorD-like_sf"/>
</dbReference>
<dbReference type="SUPFAM" id="SSF89155">
    <property type="entry name" value="TorD-like"/>
    <property type="match status" value="1"/>
</dbReference>
<dbReference type="PANTHER" id="PTHR43680">
    <property type="entry name" value="NITRATE REDUCTASE MOLYBDENUM COFACTOR ASSEMBLY CHAPERONE"/>
    <property type="match status" value="1"/>
</dbReference>
<dbReference type="InterPro" id="IPR003765">
    <property type="entry name" value="NO3_reductase_chaperone_NarJ"/>
</dbReference>
<organism evidence="2 3">
    <name type="scientific">Glutamicibacter creatinolyticus</name>
    <dbReference type="NCBI Taxonomy" id="162496"/>
    <lineage>
        <taxon>Bacteria</taxon>
        <taxon>Bacillati</taxon>
        <taxon>Actinomycetota</taxon>
        <taxon>Actinomycetes</taxon>
        <taxon>Micrococcales</taxon>
        <taxon>Micrococcaceae</taxon>
        <taxon>Glutamicibacter</taxon>
    </lineage>
</organism>
<proteinExistence type="predicted"/>
<dbReference type="AlphaFoldDB" id="A0A5B7WS98"/>
<dbReference type="EMBL" id="CP034412">
    <property type="protein sequence ID" value="QCY46145.1"/>
    <property type="molecule type" value="Genomic_DNA"/>
</dbReference>
<dbReference type="GO" id="GO:0016530">
    <property type="term" value="F:metallochaperone activity"/>
    <property type="evidence" value="ECO:0007669"/>
    <property type="project" value="TreeGrafter"/>
</dbReference>
<dbReference type="InterPro" id="IPR020945">
    <property type="entry name" value="DMSO/NO3_reduct_chaperone"/>
</dbReference>
<evidence type="ECO:0000313" key="2">
    <source>
        <dbReference type="EMBL" id="QCY46145.1"/>
    </source>
</evidence>
<gene>
    <name evidence="2" type="primary">narJ</name>
    <name evidence="2" type="ORF">GcLGCM259_0363</name>
</gene>
<keyword evidence="3" id="KW-1185">Reference proteome</keyword>
<name>A0A5B7WS98_9MICC</name>
<dbReference type="Gene3D" id="1.10.3480.10">
    <property type="entry name" value="TorD-like"/>
    <property type="match status" value="1"/>
</dbReference>
<sequence length="234" mass="25665">MIPKLLNRATPRRRLPGTLDPVPLKNPQRRAVHMLASLLLDYPDEEWFAQLEVLEPHIAALPAPIAGPLTEFVAASRAAGSAQWQRSYVDTFDQKRKCSLYLSYFATGDTRKRGTALVTFLEAYRAAGFEFDAQDLPDYLPAVLEFSARSDDEIAGALLAAHVEGIEVLRAALEGMRSPWANVVRTITLSLPPVDRATQERILSLVSEGPPTETVGLSFLGNLPPFSPREGTGV</sequence>
<dbReference type="PANTHER" id="PTHR43680:SF2">
    <property type="entry name" value="NITRATE REDUCTASE MOLYBDENUM COFACTOR ASSEMBLY CHAPERONE NARJ"/>
    <property type="match status" value="1"/>
</dbReference>
<dbReference type="Pfam" id="PF02613">
    <property type="entry name" value="Nitrate_red_del"/>
    <property type="match status" value="1"/>
</dbReference>
<evidence type="ECO:0000313" key="3">
    <source>
        <dbReference type="Proteomes" id="UP000307000"/>
    </source>
</evidence>
<accession>A0A5B7WS98</accession>
<dbReference type="GO" id="GO:0042128">
    <property type="term" value="P:nitrate assimilation"/>
    <property type="evidence" value="ECO:0007669"/>
    <property type="project" value="UniProtKB-KW"/>
</dbReference>
<dbReference type="RefSeq" id="WP_138925595.1">
    <property type="nucleotide sequence ID" value="NZ_BAAAGL010000021.1"/>
</dbReference>
<dbReference type="GO" id="GO:0051131">
    <property type="term" value="P:chaperone-mediated protein complex assembly"/>
    <property type="evidence" value="ECO:0007669"/>
    <property type="project" value="InterPro"/>
</dbReference>
<protein>
    <submittedName>
        <fullName evidence="2">Nitrate reductase molybdenum cofactor assembly chaperone</fullName>
    </submittedName>
</protein>
<dbReference type="Proteomes" id="UP000307000">
    <property type="component" value="Chromosome"/>
</dbReference>